<dbReference type="InterPro" id="IPR036971">
    <property type="entry name" value="PDEase_catalytic_dom_sf"/>
</dbReference>
<dbReference type="PROSITE" id="PS00126">
    <property type="entry name" value="PDEASE_I_1"/>
    <property type="match status" value="1"/>
</dbReference>
<dbReference type="InterPro" id="IPR002073">
    <property type="entry name" value="PDEase_catalytic_dom"/>
</dbReference>
<dbReference type="SUPFAM" id="SSF109604">
    <property type="entry name" value="HD-domain/PDEase-like"/>
    <property type="match status" value="1"/>
</dbReference>
<evidence type="ECO:0000313" key="6">
    <source>
        <dbReference type="EMBL" id="KAA0203040.1"/>
    </source>
</evidence>
<evidence type="ECO:0000256" key="2">
    <source>
        <dbReference type="ARBA" id="ARBA00022801"/>
    </source>
</evidence>
<reference evidence="6" key="2">
    <citation type="journal article" date="2018" name="Environ. Sci. Technol.">
        <title>The Toxicogenome of Hyalella azteca: A Model for Sediment Ecotoxicology and Evolutionary Toxicology.</title>
        <authorList>
            <person name="Poynton H.C."/>
            <person name="Hasenbein S."/>
            <person name="Benoit J.B."/>
            <person name="Sepulveda M.S."/>
            <person name="Poelchau M.F."/>
            <person name="Hughes D.S.T."/>
            <person name="Murali S.C."/>
            <person name="Chen S."/>
            <person name="Glastad K.M."/>
            <person name="Goodisman M.A.D."/>
            <person name="Werren J.H."/>
            <person name="Vineis J.H."/>
            <person name="Bowen J.L."/>
            <person name="Friedrich M."/>
            <person name="Jones J."/>
            <person name="Robertson H.M."/>
            <person name="Feyereisen R."/>
            <person name="Mechler-Hickson A."/>
            <person name="Mathers N."/>
            <person name="Lee C.E."/>
            <person name="Colbourne J.K."/>
            <person name="Biales A."/>
            <person name="Johnston J.S."/>
            <person name="Wellborn G.A."/>
            <person name="Rosendale A.J."/>
            <person name="Cridge A.G."/>
            <person name="Munoz-Torres M.C."/>
            <person name="Bain P.A."/>
            <person name="Manny A.R."/>
            <person name="Major K.M."/>
            <person name="Lambert F.N."/>
            <person name="Vulpe C.D."/>
            <person name="Tuck P."/>
            <person name="Blalock B.J."/>
            <person name="Lin Y.Y."/>
            <person name="Smith M.E."/>
            <person name="Ochoa-Acuna H."/>
            <person name="Chen M.M."/>
            <person name="Childers C.P."/>
            <person name="Qu J."/>
            <person name="Dugan S."/>
            <person name="Lee S.L."/>
            <person name="Chao H."/>
            <person name="Dinh H."/>
            <person name="Han Y."/>
            <person name="Doddapaneni H."/>
            <person name="Worley K.C."/>
            <person name="Muzny D.M."/>
            <person name="Gibbs R.A."/>
            <person name="Richards S."/>
        </authorList>
    </citation>
    <scope>NUCLEOTIDE SEQUENCE</scope>
    <source>
        <strain evidence="6">HAZT.00-mixed</strain>
        <tissue evidence="6">Whole organism</tissue>
    </source>
</reference>
<evidence type="ECO:0000259" key="5">
    <source>
        <dbReference type="PROSITE" id="PS51845"/>
    </source>
</evidence>
<dbReference type="Pfam" id="PF00233">
    <property type="entry name" value="PDEase_I"/>
    <property type="match status" value="2"/>
</dbReference>
<evidence type="ECO:0000256" key="4">
    <source>
        <dbReference type="PIRSR" id="PIRSR623088-3"/>
    </source>
</evidence>
<dbReference type="GO" id="GO:0046872">
    <property type="term" value="F:metal ion binding"/>
    <property type="evidence" value="ECO:0007669"/>
    <property type="project" value="UniProtKB-KW"/>
</dbReference>
<feature type="binding site" evidence="4">
    <location>
        <position position="55"/>
    </location>
    <ligand>
        <name>Zn(2+)</name>
        <dbReference type="ChEBI" id="CHEBI:29105"/>
        <label>2</label>
    </ligand>
</feature>
<reference evidence="6" key="1">
    <citation type="submission" date="2014-08" db="EMBL/GenBank/DDBJ databases">
        <authorList>
            <person name="Murali S."/>
            <person name="Richards S."/>
            <person name="Bandaranaike D."/>
            <person name="Bellair M."/>
            <person name="Blankenburg K."/>
            <person name="Chao H."/>
            <person name="Dinh H."/>
            <person name="Doddapaneni H."/>
            <person name="Dugan-Rocha S."/>
            <person name="Elkadiri S."/>
            <person name="Gnanaolivu R."/>
            <person name="Hughes D."/>
            <person name="Lee S."/>
            <person name="Li M."/>
            <person name="Ming W."/>
            <person name="Munidasa M."/>
            <person name="Muniz J."/>
            <person name="Nguyen L."/>
            <person name="Osuji N."/>
            <person name="Pu L.-L."/>
            <person name="Puazo M."/>
            <person name="Skinner E."/>
            <person name="Qu C."/>
            <person name="Quiroz J."/>
            <person name="Raj R."/>
            <person name="Weissenberger G."/>
            <person name="Xin Y."/>
            <person name="Zou X."/>
            <person name="Han Y."/>
            <person name="Worley K."/>
            <person name="Muzny D."/>
            <person name="Gibbs R."/>
        </authorList>
    </citation>
    <scope>NUCLEOTIDE SEQUENCE</scope>
    <source>
        <strain evidence="6">HAZT.00-mixed</strain>
        <tissue evidence="6">Whole organism</tissue>
    </source>
</reference>
<dbReference type="GO" id="GO:0007165">
    <property type="term" value="P:signal transduction"/>
    <property type="evidence" value="ECO:0007669"/>
    <property type="project" value="InterPro"/>
</dbReference>
<feature type="binding site" evidence="4">
    <location>
        <position position="16"/>
    </location>
    <ligand>
        <name>Zn(2+)</name>
        <dbReference type="ChEBI" id="CHEBI:29105"/>
        <label>1</label>
    </ligand>
</feature>
<feature type="binding site" evidence="4">
    <location>
        <position position="54"/>
    </location>
    <ligand>
        <name>Zn(2+)</name>
        <dbReference type="ChEBI" id="CHEBI:29105"/>
        <label>1</label>
    </ligand>
</feature>
<dbReference type="CDD" id="cd00077">
    <property type="entry name" value="HDc"/>
    <property type="match status" value="1"/>
</dbReference>
<dbReference type="PRINTS" id="PR00387">
    <property type="entry name" value="PDIESTERASE1"/>
</dbReference>
<dbReference type="OrthoDB" id="295473at2759"/>
<comment type="caution">
    <text evidence="6">The sequence shown here is derived from an EMBL/GenBank/DDBJ whole genome shotgun (WGS) entry which is preliminary data.</text>
</comment>
<gene>
    <name evidence="6" type="ORF">HAZT_HAZT001065</name>
</gene>
<dbReference type="AlphaFoldDB" id="A0A6A0HB79"/>
<keyword evidence="2" id="KW-0378">Hydrolase</keyword>
<feature type="domain" description="PDEase" evidence="5">
    <location>
        <begin position="1"/>
        <end position="124"/>
    </location>
</feature>
<reference evidence="6" key="3">
    <citation type="submission" date="2019-06" db="EMBL/GenBank/DDBJ databases">
        <authorList>
            <person name="Poynton C."/>
            <person name="Hasenbein S."/>
            <person name="Benoit J.B."/>
            <person name="Sepulveda M.S."/>
            <person name="Poelchau M.F."/>
            <person name="Murali S.C."/>
            <person name="Chen S."/>
            <person name="Glastad K.M."/>
            <person name="Werren J.H."/>
            <person name="Vineis J.H."/>
            <person name="Bowen J.L."/>
            <person name="Friedrich M."/>
            <person name="Jones J."/>
            <person name="Robertson H.M."/>
            <person name="Feyereisen R."/>
            <person name="Mechler-Hickson A."/>
            <person name="Mathers N."/>
            <person name="Lee C.E."/>
            <person name="Colbourne J.K."/>
            <person name="Biales A."/>
            <person name="Johnston J.S."/>
            <person name="Wellborn G.A."/>
            <person name="Rosendale A.J."/>
            <person name="Cridge A.G."/>
            <person name="Munoz-Torres M.C."/>
            <person name="Bain P.A."/>
            <person name="Manny A.R."/>
            <person name="Major K.M."/>
            <person name="Lambert F.N."/>
            <person name="Vulpe C.D."/>
            <person name="Tuck P."/>
            <person name="Blalock B.J."/>
            <person name="Lin Y.-Y."/>
            <person name="Smith M.E."/>
            <person name="Ochoa-Acuna H."/>
            <person name="Chen M.-J.M."/>
            <person name="Childers C.P."/>
            <person name="Qu J."/>
            <person name="Dugan S."/>
            <person name="Lee S.L."/>
            <person name="Chao H."/>
            <person name="Dinh H."/>
            <person name="Han Y."/>
            <person name="Doddapaneni H."/>
            <person name="Worley K.C."/>
            <person name="Muzny D.M."/>
            <person name="Gibbs R.A."/>
            <person name="Richards S."/>
        </authorList>
    </citation>
    <scope>NUCLEOTIDE SEQUENCE</scope>
    <source>
        <strain evidence="6">HAZT.00-mixed</strain>
        <tissue evidence="6">Whole organism</tissue>
    </source>
</reference>
<feature type="binding site" evidence="4">
    <location>
        <position position="55"/>
    </location>
    <ligand>
        <name>Zn(2+)</name>
        <dbReference type="ChEBI" id="CHEBI:29105"/>
        <label>1</label>
    </ligand>
</feature>
<evidence type="ECO:0000256" key="3">
    <source>
        <dbReference type="PIRSR" id="PIRSR623088-1"/>
    </source>
</evidence>
<dbReference type="InterPro" id="IPR023174">
    <property type="entry name" value="PDEase_CS"/>
</dbReference>
<dbReference type="GO" id="GO:0004114">
    <property type="term" value="F:3',5'-cyclic-nucleotide phosphodiesterase activity"/>
    <property type="evidence" value="ECO:0007669"/>
    <property type="project" value="InterPro"/>
</dbReference>
<dbReference type="PROSITE" id="PS51845">
    <property type="entry name" value="PDEASE_I_2"/>
    <property type="match status" value="2"/>
</dbReference>
<evidence type="ECO:0000256" key="1">
    <source>
        <dbReference type="ARBA" id="ARBA00022723"/>
    </source>
</evidence>
<feature type="active site" description="Proton donor" evidence="3">
    <location>
        <position position="12"/>
    </location>
</feature>
<organism evidence="6">
    <name type="scientific">Hyalella azteca</name>
    <name type="common">Amphipod</name>
    <dbReference type="NCBI Taxonomy" id="294128"/>
    <lineage>
        <taxon>Eukaryota</taxon>
        <taxon>Metazoa</taxon>
        <taxon>Ecdysozoa</taxon>
        <taxon>Arthropoda</taxon>
        <taxon>Crustacea</taxon>
        <taxon>Multicrustacea</taxon>
        <taxon>Malacostraca</taxon>
        <taxon>Eumalacostraca</taxon>
        <taxon>Peracarida</taxon>
        <taxon>Amphipoda</taxon>
        <taxon>Senticaudata</taxon>
        <taxon>Talitrida</taxon>
        <taxon>Talitroidea</taxon>
        <taxon>Hyalellidae</taxon>
        <taxon>Hyalella</taxon>
    </lineage>
</organism>
<name>A0A6A0HB79_HYAAZ</name>
<protein>
    <recommendedName>
        <fullName evidence="5">PDEase domain-containing protein</fullName>
    </recommendedName>
</protein>
<feature type="domain" description="PDEase" evidence="5">
    <location>
        <begin position="129"/>
        <end position="209"/>
    </location>
</feature>
<dbReference type="Gene3D" id="1.10.1300.10">
    <property type="entry name" value="3'5'-cyclic nucleotide phosphodiesterase, catalytic domain"/>
    <property type="match status" value="2"/>
</dbReference>
<dbReference type="InterPro" id="IPR003607">
    <property type="entry name" value="HD/PDEase_dom"/>
</dbReference>
<keyword evidence="1 4" id="KW-0479">Metal-binding</keyword>
<dbReference type="EMBL" id="JQDR03002499">
    <property type="protein sequence ID" value="KAA0203040.1"/>
    <property type="molecule type" value="Genomic_DNA"/>
</dbReference>
<accession>A0A6A0HB79</accession>
<dbReference type="Proteomes" id="UP000711488">
    <property type="component" value="Unassembled WGS sequence"/>
</dbReference>
<sequence>MVRKGYRDPPYHNWVHAFSVTHFAFLLINNLKLCENGVISHMEALALMVSCLCHDLDHRGTTNSFQVDSNSVLASLYSSEGSVMERHHLAQTMCILNTESCNIFENLSKEEYTQCLDLMRDIILGETSVAKLIYKEFFTQGDLEKAMGNNPLVMMDREKAFIPELQLSFLDNIALPVYQLVAELFPEASEPYESVLESRRRWMVVRDSHTHRRGSYASSLEIFDEEFNLDDDMSSV</sequence>
<dbReference type="InterPro" id="IPR023088">
    <property type="entry name" value="PDEase"/>
</dbReference>
<proteinExistence type="predicted"/>
<dbReference type="PANTHER" id="PTHR11347">
    <property type="entry name" value="CYCLIC NUCLEOTIDE PHOSPHODIESTERASE"/>
    <property type="match status" value="1"/>
</dbReference>